<dbReference type="AlphaFoldDB" id="A0A839NDS0"/>
<evidence type="ECO:0000313" key="2">
    <source>
        <dbReference type="EMBL" id="MBB2892672.1"/>
    </source>
</evidence>
<evidence type="ECO:0000313" key="3">
    <source>
        <dbReference type="Proteomes" id="UP000559182"/>
    </source>
</evidence>
<dbReference type="InterPro" id="IPR007214">
    <property type="entry name" value="YbaK/aa-tRNA-synth-assoc-dom"/>
</dbReference>
<dbReference type="Pfam" id="PF04073">
    <property type="entry name" value="tRNA_edit"/>
    <property type="match status" value="1"/>
</dbReference>
<dbReference type="SUPFAM" id="SSF55826">
    <property type="entry name" value="YbaK/ProRS associated domain"/>
    <property type="match status" value="1"/>
</dbReference>
<feature type="domain" description="YbaK/aminoacyl-tRNA synthetase-associated" evidence="1">
    <location>
        <begin position="26"/>
        <end position="143"/>
    </location>
</feature>
<sequence>MPDRTDDIRQLLHEAGVQGEVRVLPESAHTAAQAAAALGCDPGAIASSLVFQAGDEPLLVMTSGVHRVDTDLLSRELGVPVQMARAKVVKEVTGQPIGGVSPIGHPAPLRTLVDRSLQEYGVLWAAAGSRNSVVSIGFADLVRITSGTVTQVAED</sequence>
<dbReference type="GO" id="GO:0002161">
    <property type="term" value="F:aminoacyl-tRNA deacylase activity"/>
    <property type="evidence" value="ECO:0007669"/>
    <property type="project" value="InterPro"/>
</dbReference>
<accession>A0A839NDS0</accession>
<dbReference type="EMBL" id="JACHVQ010000002">
    <property type="protein sequence ID" value="MBB2892672.1"/>
    <property type="molecule type" value="Genomic_DNA"/>
</dbReference>
<keyword evidence="3" id="KW-1185">Reference proteome</keyword>
<comment type="caution">
    <text evidence="2">The sequence shown here is derived from an EMBL/GenBank/DDBJ whole genome shotgun (WGS) entry which is preliminary data.</text>
</comment>
<evidence type="ECO:0000259" key="1">
    <source>
        <dbReference type="Pfam" id="PF04073"/>
    </source>
</evidence>
<dbReference type="PANTHER" id="PTHR30411:SF1">
    <property type="entry name" value="CYTOPLASMIC PROTEIN"/>
    <property type="match status" value="1"/>
</dbReference>
<protein>
    <submittedName>
        <fullName evidence="2">Prolyl-tRNA editing enzyme YbaK/EbsC (Cys-tRNA(Pro) deacylase)</fullName>
    </submittedName>
</protein>
<organism evidence="2 3">
    <name type="scientific">Flexivirga oryzae</name>
    <dbReference type="NCBI Taxonomy" id="1794944"/>
    <lineage>
        <taxon>Bacteria</taxon>
        <taxon>Bacillati</taxon>
        <taxon>Actinomycetota</taxon>
        <taxon>Actinomycetes</taxon>
        <taxon>Micrococcales</taxon>
        <taxon>Dermacoccaceae</taxon>
        <taxon>Flexivirga</taxon>
    </lineage>
</organism>
<reference evidence="2 3" key="1">
    <citation type="submission" date="2020-08" db="EMBL/GenBank/DDBJ databases">
        <title>Sequencing the genomes of 1000 actinobacteria strains.</title>
        <authorList>
            <person name="Klenk H.-P."/>
        </authorList>
    </citation>
    <scope>NUCLEOTIDE SEQUENCE [LARGE SCALE GENOMIC DNA]</scope>
    <source>
        <strain evidence="2 3">DSM 105369</strain>
    </source>
</reference>
<dbReference type="CDD" id="cd04333">
    <property type="entry name" value="ProX_deacylase"/>
    <property type="match status" value="1"/>
</dbReference>
<gene>
    <name evidence="2" type="ORF">FHU39_002690</name>
</gene>
<name>A0A839NDS0_9MICO</name>
<dbReference type="RefSeq" id="WP_183321089.1">
    <property type="nucleotide sequence ID" value="NZ_JACHVQ010000002.1"/>
</dbReference>
<proteinExistence type="predicted"/>
<dbReference type="PANTHER" id="PTHR30411">
    <property type="entry name" value="CYTOPLASMIC PROTEIN"/>
    <property type="match status" value="1"/>
</dbReference>
<dbReference type="InterPro" id="IPR036754">
    <property type="entry name" value="YbaK/aa-tRNA-synt-asso_dom_sf"/>
</dbReference>
<dbReference type="Proteomes" id="UP000559182">
    <property type="component" value="Unassembled WGS sequence"/>
</dbReference>
<dbReference type="Gene3D" id="3.90.960.10">
    <property type="entry name" value="YbaK/aminoacyl-tRNA synthetase-associated domain"/>
    <property type="match status" value="1"/>
</dbReference>